<dbReference type="AlphaFoldDB" id="A0A414PVC4"/>
<accession>A0A414PVC4</accession>
<keyword evidence="1" id="KW-1133">Transmembrane helix</keyword>
<keyword evidence="1" id="KW-0472">Membrane</keyword>
<comment type="caution">
    <text evidence="2">The sequence shown here is derived from an EMBL/GenBank/DDBJ whole genome shotgun (WGS) entry which is preliminary data.</text>
</comment>
<dbReference type="PANTHER" id="PTHR37841">
    <property type="entry name" value="GLR2918 PROTEIN"/>
    <property type="match status" value="1"/>
</dbReference>
<dbReference type="RefSeq" id="WP_118234348.1">
    <property type="nucleotide sequence ID" value="NZ_QRHL01000008.1"/>
</dbReference>
<sequence length="409" mass="48175">MKKYIYIIFIIIIAIFYLKTYYAKQFIECDYDSQYNIVALSNDFFKIEYNGKFGVISNRGKILIAPLFDNLILENNSDNVIVEKNRKLGLINSRNEIILEFEYDVLTKLNNNYYKGIKDKEIFLINIGNKKIASYGKNKDIKFYNNKFFIIENEKIDVYNEELNLLTTYEGKNIFKINDKVLLLKKDKECFLIYDKLILYHEDIEQIFEEYMVVNYGNTKQLKKIGESNPLLQGYSSIFINTINSIIVEKNNNFGVINLDGEIVIPLNYTRITPFYQGYYGVEEKSSFYKKDNNGNLILEDEYKCGLIDKKGKEVIEANYEAIINFNKYFAILLDKNSIKVIELEDKKEILSTNIGEIDIFDNDKIIFKENDKILLYDKKGEIILTIKNEKIKFIQNNYIVTNKKIYLL</sequence>
<organism evidence="2 3">
    <name type="scientific">Fusobacterium mortiferum</name>
    <dbReference type="NCBI Taxonomy" id="850"/>
    <lineage>
        <taxon>Bacteria</taxon>
        <taxon>Fusobacteriati</taxon>
        <taxon>Fusobacteriota</taxon>
        <taxon>Fusobacteriia</taxon>
        <taxon>Fusobacteriales</taxon>
        <taxon>Fusobacteriaceae</taxon>
        <taxon>Fusobacterium</taxon>
    </lineage>
</organism>
<name>A0A414PVC4_FUSMR</name>
<keyword evidence="1" id="KW-0812">Transmembrane</keyword>
<dbReference type="Proteomes" id="UP000284676">
    <property type="component" value="Unassembled WGS sequence"/>
</dbReference>
<feature type="transmembrane region" description="Helical" evidence="1">
    <location>
        <begin position="5"/>
        <end position="23"/>
    </location>
</feature>
<dbReference type="InterPro" id="IPR032774">
    <property type="entry name" value="WG_beta_rep"/>
</dbReference>
<dbReference type="Pfam" id="PF14903">
    <property type="entry name" value="WG_beta_rep"/>
    <property type="match status" value="3"/>
</dbReference>
<gene>
    <name evidence="2" type="ORF">DW663_06615</name>
</gene>
<evidence type="ECO:0000313" key="3">
    <source>
        <dbReference type="Proteomes" id="UP000284676"/>
    </source>
</evidence>
<protein>
    <submittedName>
        <fullName evidence="2">WG repeat-containing protein</fullName>
    </submittedName>
</protein>
<dbReference type="EMBL" id="QRHL01000008">
    <property type="protein sequence ID" value="RHF72525.1"/>
    <property type="molecule type" value="Genomic_DNA"/>
</dbReference>
<reference evidence="2 3" key="1">
    <citation type="submission" date="2018-08" db="EMBL/GenBank/DDBJ databases">
        <title>A genome reference for cultivated species of the human gut microbiota.</title>
        <authorList>
            <person name="Zou Y."/>
            <person name="Xue W."/>
            <person name="Luo G."/>
        </authorList>
    </citation>
    <scope>NUCLEOTIDE SEQUENCE [LARGE SCALE GENOMIC DNA]</scope>
    <source>
        <strain evidence="2 3">AM25-1</strain>
    </source>
</reference>
<evidence type="ECO:0000313" key="2">
    <source>
        <dbReference type="EMBL" id="RHF72525.1"/>
    </source>
</evidence>
<dbReference type="PANTHER" id="PTHR37841:SF1">
    <property type="entry name" value="DUF3298 DOMAIN-CONTAINING PROTEIN"/>
    <property type="match status" value="1"/>
</dbReference>
<evidence type="ECO:0000256" key="1">
    <source>
        <dbReference type="SAM" id="Phobius"/>
    </source>
</evidence>
<proteinExistence type="predicted"/>